<evidence type="ECO:0000256" key="11">
    <source>
        <dbReference type="ARBA" id="ARBA00023180"/>
    </source>
</evidence>
<keyword evidence="11 14" id="KW-0325">Glycoprotein</keyword>
<dbReference type="InterPro" id="IPR000276">
    <property type="entry name" value="GPCR_Rhodpsn"/>
</dbReference>
<keyword evidence="5 14" id="KW-1133">Transmembrane helix</keyword>
<protein>
    <recommendedName>
        <fullName evidence="2 14">Adenosine receptor A3</fullName>
    </recommendedName>
</protein>
<evidence type="ECO:0000256" key="12">
    <source>
        <dbReference type="ARBA" id="ARBA00023224"/>
    </source>
</evidence>
<dbReference type="Pfam" id="PF00001">
    <property type="entry name" value="7tm_1"/>
    <property type="match status" value="1"/>
</dbReference>
<keyword evidence="3 14" id="KW-1003">Cell membrane</keyword>
<keyword evidence="8" id="KW-0564">Palmitate</keyword>
<dbReference type="PRINTS" id="PR00424">
    <property type="entry name" value="ADENOSINER"/>
</dbReference>
<dbReference type="PROSITE" id="PS00237">
    <property type="entry name" value="G_PROTEIN_RECEP_F1_1"/>
    <property type="match status" value="1"/>
</dbReference>
<dbReference type="AlphaFoldDB" id="A0A8B9D4K0"/>
<comment type="subcellular location">
    <subcellularLocation>
        <location evidence="1 14">Cell membrane</location>
        <topology evidence="1 14">Multi-pass membrane protein</topology>
    </subcellularLocation>
</comment>
<keyword evidence="12 14" id="KW-0807">Transducer</keyword>
<evidence type="ECO:0000256" key="6">
    <source>
        <dbReference type="ARBA" id="ARBA00023040"/>
    </source>
</evidence>
<evidence type="ECO:0000256" key="13">
    <source>
        <dbReference type="ARBA" id="ARBA00023288"/>
    </source>
</evidence>
<keyword evidence="9 14" id="KW-1015">Disulfide bond</keyword>
<evidence type="ECO:0000256" key="4">
    <source>
        <dbReference type="ARBA" id="ARBA00022692"/>
    </source>
</evidence>
<dbReference type="GO" id="GO:0045202">
    <property type="term" value="C:synapse"/>
    <property type="evidence" value="ECO:0007669"/>
    <property type="project" value="TreeGrafter"/>
</dbReference>
<organism evidence="16 17">
    <name type="scientific">Anser cygnoides</name>
    <name type="common">Swan goose</name>
    <dbReference type="NCBI Taxonomy" id="8845"/>
    <lineage>
        <taxon>Eukaryota</taxon>
        <taxon>Metazoa</taxon>
        <taxon>Chordata</taxon>
        <taxon>Craniata</taxon>
        <taxon>Vertebrata</taxon>
        <taxon>Euteleostomi</taxon>
        <taxon>Archelosauria</taxon>
        <taxon>Archosauria</taxon>
        <taxon>Dinosauria</taxon>
        <taxon>Saurischia</taxon>
        <taxon>Theropoda</taxon>
        <taxon>Coelurosauria</taxon>
        <taxon>Aves</taxon>
        <taxon>Neognathae</taxon>
        <taxon>Galloanserae</taxon>
        <taxon>Anseriformes</taxon>
        <taxon>Anatidae</taxon>
        <taxon>Anserinae</taxon>
        <taxon>Anser</taxon>
    </lineage>
</organism>
<reference evidence="16" key="2">
    <citation type="submission" date="2025-09" db="UniProtKB">
        <authorList>
            <consortium name="Ensembl"/>
        </authorList>
    </citation>
    <scope>IDENTIFICATION</scope>
</reference>
<evidence type="ECO:0000256" key="2">
    <source>
        <dbReference type="ARBA" id="ARBA00021738"/>
    </source>
</evidence>
<keyword evidence="10 14" id="KW-0675">Receptor</keyword>
<dbReference type="Gene3D" id="1.20.1070.10">
    <property type="entry name" value="Rhodopsin 7-helix transmembrane proteins"/>
    <property type="match status" value="1"/>
</dbReference>
<proteinExistence type="inferred from homology"/>
<dbReference type="GO" id="GO:0001609">
    <property type="term" value="F:G protein-coupled adenosine receptor activity"/>
    <property type="evidence" value="ECO:0007669"/>
    <property type="project" value="UniProtKB-UniRule"/>
</dbReference>
<dbReference type="InterPro" id="IPR001634">
    <property type="entry name" value="Adenosn_rcpt"/>
</dbReference>
<comment type="function">
    <text evidence="14">Receptor for adenosine. The activity of this receptor is mediated by G proteins which inhibit adenylyl cyclase.</text>
</comment>
<evidence type="ECO:0000256" key="9">
    <source>
        <dbReference type="ARBA" id="ARBA00023157"/>
    </source>
</evidence>
<evidence type="ECO:0000256" key="8">
    <source>
        <dbReference type="ARBA" id="ARBA00023139"/>
    </source>
</evidence>
<feature type="transmembrane region" description="Helical" evidence="14">
    <location>
        <begin position="278"/>
        <end position="299"/>
    </location>
</feature>
<evidence type="ECO:0000256" key="5">
    <source>
        <dbReference type="ARBA" id="ARBA00022989"/>
    </source>
</evidence>
<feature type="transmembrane region" description="Helical" evidence="14">
    <location>
        <begin position="62"/>
        <end position="85"/>
    </location>
</feature>
<keyword evidence="13" id="KW-0449">Lipoprotein</keyword>
<dbReference type="InterPro" id="IPR000466">
    <property type="entry name" value="Adeno_A3_rcpt"/>
</dbReference>
<feature type="transmembrane region" description="Helical" evidence="14">
    <location>
        <begin position="221"/>
        <end position="246"/>
    </location>
</feature>
<dbReference type="PROSITE" id="PS50262">
    <property type="entry name" value="G_PROTEIN_RECEP_F1_2"/>
    <property type="match status" value="1"/>
</dbReference>
<dbReference type="CDD" id="cd14968">
    <property type="entry name" value="7tmA_Adenosine_R"/>
    <property type="match status" value="1"/>
</dbReference>
<dbReference type="GO" id="GO:0005886">
    <property type="term" value="C:plasma membrane"/>
    <property type="evidence" value="ECO:0007669"/>
    <property type="project" value="UniProtKB-SubCell"/>
</dbReference>
<evidence type="ECO:0000256" key="1">
    <source>
        <dbReference type="ARBA" id="ARBA00004651"/>
    </source>
</evidence>
<keyword evidence="7 14" id="KW-0472">Membrane</keyword>
<dbReference type="PRINTS" id="PR00237">
    <property type="entry name" value="GPCRRHODOPSN"/>
</dbReference>
<dbReference type="PRINTS" id="PR00555">
    <property type="entry name" value="ADENOSINEA3R"/>
</dbReference>
<evidence type="ECO:0000256" key="10">
    <source>
        <dbReference type="ARBA" id="ARBA00023170"/>
    </source>
</evidence>
<accession>A0A8B9D4K0</accession>
<sequence length="371" mass="41852">MLIRKCKILTETLNSRQIREELGFDLAVGSGPKKKKGQFTASFSSLWTQSRMSTMSLDSLDVVYIMVEAVIGICAVVGNALVFWAVKLNPALQKTTFFYIISLALTDIAVGILVIPLAITVSLGVVIHFYSCLFMCCLLMIFPHASILSLLAITIDRYLRVKLPTRYKATITKKRVCVILGLCWLVSVLVGLVPMLGWNQRAGDSGYIECHYLAVMRMDYVVYFSFFTWILLPSLIMCTLYAKIFYIMWTKLSRNSASLPDGGTVYVKAYKTAKYMALLLFLFAVSWLPLGILNCISYFCLSCTIPRTLMYLSILLSHANSAMNPVVYAFKIQKFKETCTFILRTYVLFQKSELVVSNAEHTTEQLRVSVI</sequence>
<feature type="transmembrane region" description="Helical" evidence="14">
    <location>
        <begin position="97"/>
        <end position="121"/>
    </location>
</feature>
<feature type="transmembrane region" description="Helical" evidence="14">
    <location>
        <begin position="176"/>
        <end position="197"/>
    </location>
</feature>
<feature type="domain" description="G-protein coupled receptors family 1 profile" evidence="15">
    <location>
        <begin position="78"/>
        <end position="328"/>
    </location>
</feature>
<keyword evidence="6 14" id="KW-0297">G-protein coupled receptor</keyword>
<dbReference type="SUPFAM" id="SSF81321">
    <property type="entry name" value="Family A G protein-coupled receptor-like"/>
    <property type="match status" value="1"/>
</dbReference>
<evidence type="ECO:0000256" key="7">
    <source>
        <dbReference type="ARBA" id="ARBA00023136"/>
    </source>
</evidence>
<evidence type="ECO:0000256" key="3">
    <source>
        <dbReference type="ARBA" id="ARBA00022475"/>
    </source>
</evidence>
<keyword evidence="17" id="KW-1185">Reference proteome</keyword>
<dbReference type="PANTHER" id="PTHR24246:SF2">
    <property type="entry name" value="ADENOSINE RECEPTOR A3"/>
    <property type="match status" value="1"/>
</dbReference>
<evidence type="ECO:0000256" key="14">
    <source>
        <dbReference type="RuleBase" id="RU201114"/>
    </source>
</evidence>
<keyword evidence="4 14" id="KW-0812">Transmembrane</keyword>
<dbReference type="OrthoDB" id="284782at2759"/>
<evidence type="ECO:0000313" key="17">
    <source>
        <dbReference type="Proteomes" id="UP000694521"/>
    </source>
</evidence>
<reference evidence="16" key="1">
    <citation type="submission" date="2025-08" db="UniProtKB">
        <authorList>
            <consortium name="Ensembl"/>
        </authorList>
    </citation>
    <scope>IDENTIFICATION</scope>
</reference>
<evidence type="ECO:0000313" key="16">
    <source>
        <dbReference type="Ensembl" id="ENSACDP00005001736.1"/>
    </source>
</evidence>
<comment type="similarity">
    <text evidence="14">Belongs to the G-protein coupled receptor 1 family.</text>
</comment>
<dbReference type="Proteomes" id="UP000694521">
    <property type="component" value="Unplaced"/>
</dbReference>
<name>A0A8B9D4K0_ANSCY</name>
<evidence type="ECO:0000259" key="15">
    <source>
        <dbReference type="PROSITE" id="PS50262"/>
    </source>
</evidence>
<dbReference type="PANTHER" id="PTHR24246">
    <property type="entry name" value="OLFACTORY RECEPTOR AND ADENOSINE RECEPTOR"/>
    <property type="match status" value="1"/>
</dbReference>
<dbReference type="InterPro" id="IPR017452">
    <property type="entry name" value="GPCR_Rhodpsn_7TM"/>
</dbReference>
<dbReference type="Ensembl" id="ENSACDT00005002030.1">
    <property type="protein sequence ID" value="ENSACDP00005001736.1"/>
    <property type="gene ID" value="ENSACDG00005001193.1"/>
</dbReference>
<dbReference type="GO" id="GO:0030425">
    <property type="term" value="C:dendrite"/>
    <property type="evidence" value="ECO:0007669"/>
    <property type="project" value="TreeGrafter"/>
</dbReference>
<feature type="transmembrane region" description="Helical" evidence="14">
    <location>
        <begin position="127"/>
        <end position="155"/>
    </location>
</feature>